<keyword evidence="1" id="KW-0812">Transmembrane</keyword>
<accession>A0A8S9SKL9</accession>
<feature type="transmembrane region" description="Helical" evidence="1">
    <location>
        <begin position="20"/>
        <end position="39"/>
    </location>
</feature>
<keyword evidence="1" id="KW-1133">Transmembrane helix</keyword>
<sequence length="82" mass="9034">MLLGPAGEGPGPRRFSSLRGIVFAILLRGEGATLVIVLLRMPVPSLLRAEVPVFGEQRSFHELRFGGCWETVEQEFGCPKRP</sequence>
<organism evidence="2 3">
    <name type="scientific">Brassica cretica</name>
    <name type="common">Mustard</name>
    <dbReference type="NCBI Taxonomy" id="69181"/>
    <lineage>
        <taxon>Eukaryota</taxon>
        <taxon>Viridiplantae</taxon>
        <taxon>Streptophyta</taxon>
        <taxon>Embryophyta</taxon>
        <taxon>Tracheophyta</taxon>
        <taxon>Spermatophyta</taxon>
        <taxon>Magnoliopsida</taxon>
        <taxon>eudicotyledons</taxon>
        <taxon>Gunneridae</taxon>
        <taxon>Pentapetalae</taxon>
        <taxon>rosids</taxon>
        <taxon>malvids</taxon>
        <taxon>Brassicales</taxon>
        <taxon>Brassicaceae</taxon>
        <taxon>Brassiceae</taxon>
        <taxon>Brassica</taxon>
    </lineage>
</organism>
<name>A0A8S9SKL9_BRACR</name>
<gene>
    <name evidence="2" type="ORF">F2Q69_00034190</name>
</gene>
<reference evidence="2" key="1">
    <citation type="submission" date="2019-12" db="EMBL/GenBank/DDBJ databases">
        <title>Genome sequencing and annotation of Brassica cretica.</title>
        <authorList>
            <person name="Studholme D.J."/>
            <person name="Sarris P."/>
        </authorList>
    </citation>
    <scope>NUCLEOTIDE SEQUENCE</scope>
    <source>
        <strain evidence="2">PFS-109/04</strain>
        <tissue evidence="2">Leaf</tissue>
    </source>
</reference>
<evidence type="ECO:0000313" key="3">
    <source>
        <dbReference type="Proteomes" id="UP000712600"/>
    </source>
</evidence>
<dbReference type="EMBL" id="QGKX02000004">
    <property type="protein sequence ID" value="KAF3602201.1"/>
    <property type="molecule type" value="Genomic_DNA"/>
</dbReference>
<keyword evidence="1" id="KW-0472">Membrane</keyword>
<protein>
    <submittedName>
        <fullName evidence="2">Uncharacterized protein</fullName>
    </submittedName>
</protein>
<proteinExistence type="predicted"/>
<dbReference type="Proteomes" id="UP000712600">
    <property type="component" value="Unassembled WGS sequence"/>
</dbReference>
<dbReference type="AlphaFoldDB" id="A0A8S9SKL9"/>
<evidence type="ECO:0000313" key="2">
    <source>
        <dbReference type="EMBL" id="KAF3602201.1"/>
    </source>
</evidence>
<comment type="caution">
    <text evidence="2">The sequence shown here is derived from an EMBL/GenBank/DDBJ whole genome shotgun (WGS) entry which is preliminary data.</text>
</comment>
<evidence type="ECO:0000256" key="1">
    <source>
        <dbReference type="SAM" id="Phobius"/>
    </source>
</evidence>